<dbReference type="Pfam" id="PF04187">
    <property type="entry name" value="Cofac_haem_bdg"/>
    <property type="match status" value="1"/>
</dbReference>
<dbReference type="CDD" id="cd14727">
    <property type="entry name" value="ChanN-like"/>
    <property type="match status" value="1"/>
</dbReference>
<organism evidence="2 3">
    <name type="scientific">Algicella marina</name>
    <dbReference type="NCBI Taxonomy" id="2683284"/>
    <lineage>
        <taxon>Bacteria</taxon>
        <taxon>Pseudomonadati</taxon>
        <taxon>Pseudomonadota</taxon>
        <taxon>Alphaproteobacteria</taxon>
        <taxon>Rhodobacterales</taxon>
        <taxon>Paracoccaceae</taxon>
        <taxon>Algicella</taxon>
    </lineage>
</organism>
<feature type="domain" description="Haem-binding uptake Tiki superfamily ChaN" evidence="1">
    <location>
        <begin position="17"/>
        <end position="214"/>
    </location>
</feature>
<evidence type="ECO:0000259" key="1">
    <source>
        <dbReference type="Pfam" id="PF04187"/>
    </source>
</evidence>
<dbReference type="InterPro" id="IPR007314">
    <property type="entry name" value="Cofac_haem-bd_dom"/>
</dbReference>
<evidence type="ECO:0000313" key="3">
    <source>
        <dbReference type="Proteomes" id="UP000464495"/>
    </source>
</evidence>
<dbReference type="AlphaFoldDB" id="A0A6P1T3U4"/>
<name>A0A6P1T3U4_9RHOB</name>
<evidence type="ECO:0000313" key="2">
    <source>
        <dbReference type="EMBL" id="QHQ37408.1"/>
    </source>
</evidence>
<accession>A0A6P1T3U4</accession>
<dbReference type="SUPFAM" id="SSF159501">
    <property type="entry name" value="EreA/ChaN-like"/>
    <property type="match status" value="1"/>
</dbReference>
<sequence>MGLGGNVWAQTSVEDAIDAASGHDVVIVGESHDNPAHHAVQAKFATALEPAALVFEMLLPEQGQQVMDLRAAGADAAAQAEALRWAESGWPDYPLYAQIMDAAGAVPVFGAQVPREAARGAFGDGAAAVFGEGAAEYGLTDALPATEQKLREEMQFAAHCEAMPLEMMGGMVEAQRLRDAALARAVLSALEAGRPVLVITGNGHADKGRGVPTVLARVAPDVSVYVFGQFESEPERSAAFDGWHITPAVEREDPCAAFRKS</sequence>
<gene>
    <name evidence="2" type="ORF">GO499_12410</name>
</gene>
<proteinExistence type="predicted"/>
<keyword evidence="3" id="KW-1185">Reference proteome</keyword>
<protein>
    <recommendedName>
        <fullName evidence="1">Haem-binding uptake Tiki superfamily ChaN domain-containing protein</fullName>
    </recommendedName>
</protein>
<dbReference type="Gene3D" id="3.40.50.11550">
    <property type="match status" value="2"/>
</dbReference>
<dbReference type="KEGG" id="amaq:GO499_12410"/>
<dbReference type="Proteomes" id="UP000464495">
    <property type="component" value="Chromosome"/>
</dbReference>
<dbReference type="EMBL" id="CP046620">
    <property type="protein sequence ID" value="QHQ37408.1"/>
    <property type="molecule type" value="Genomic_DNA"/>
</dbReference>
<reference evidence="2 3" key="1">
    <citation type="submission" date="2019-12" db="EMBL/GenBank/DDBJ databases">
        <title>Complete genome sequence of Algicella marina strain 9Alg 56(T) isolated from the red alga Tichocarpus crinitus.</title>
        <authorList>
            <person name="Kim S.-G."/>
            <person name="Nedashkovskaya O.I."/>
        </authorList>
    </citation>
    <scope>NUCLEOTIDE SEQUENCE [LARGE SCALE GENOMIC DNA]</scope>
    <source>
        <strain evidence="2 3">9Alg 56</strain>
    </source>
</reference>